<dbReference type="HAMAP" id="MF_00607">
    <property type="entry name" value="16SrRNA_methyltr_A"/>
    <property type="match status" value="1"/>
</dbReference>
<dbReference type="PANTHER" id="PTHR11727">
    <property type="entry name" value="DIMETHYLADENOSINE TRANSFERASE"/>
    <property type="match status" value="1"/>
</dbReference>
<feature type="domain" description="Ribosomal RNA adenine methylase transferase N-terminal" evidence="9">
    <location>
        <begin position="23"/>
        <end position="195"/>
    </location>
</feature>
<dbReference type="Gene3D" id="3.40.50.150">
    <property type="entry name" value="Vaccinia Virus protein VP39"/>
    <property type="match status" value="1"/>
</dbReference>
<keyword evidence="1 7" id="KW-0963">Cytoplasm</keyword>
<dbReference type="InterPro" id="IPR011530">
    <property type="entry name" value="rRNA_adenine_dimethylase"/>
</dbReference>
<dbReference type="Proteomes" id="UP000235015">
    <property type="component" value="Unassembled WGS sequence"/>
</dbReference>
<dbReference type="AlphaFoldDB" id="A0A2N6CVY1"/>
<keyword evidence="6 7" id="KW-0694">RNA-binding</keyword>
<dbReference type="InterPro" id="IPR029063">
    <property type="entry name" value="SAM-dependent_MTases_sf"/>
</dbReference>
<dbReference type="EC" id="2.1.1.182" evidence="7"/>
<dbReference type="InterPro" id="IPR020598">
    <property type="entry name" value="rRNA_Ade_methylase_Trfase_N"/>
</dbReference>
<organism evidence="10 11">
    <name type="scientific">Sedimenticola selenatireducens</name>
    <dbReference type="NCBI Taxonomy" id="191960"/>
    <lineage>
        <taxon>Bacteria</taxon>
        <taxon>Pseudomonadati</taxon>
        <taxon>Pseudomonadota</taxon>
        <taxon>Gammaproteobacteria</taxon>
        <taxon>Chromatiales</taxon>
        <taxon>Sedimenticolaceae</taxon>
        <taxon>Sedimenticola</taxon>
    </lineage>
</organism>
<proteinExistence type="inferred from homology"/>
<evidence type="ECO:0000256" key="1">
    <source>
        <dbReference type="ARBA" id="ARBA00022490"/>
    </source>
</evidence>
<protein>
    <recommendedName>
        <fullName evidence="7">Ribosomal RNA small subunit methyltransferase A</fullName>
        <ecNumber evidence="7">2.1.1.182</ecNumber>
    </recommendedName>
    <alternativeName>
        <fullName evidence="7">16S rRNA (adenine(1518)-N(6)/adenine(1519)-N(6))-dimethyltransferase</fullName>
    </alternativeName>
    <alternativeName>
        <fullName evidence="7">16S rRNA dimethyladenosine transferase</fullName>
    </alternativeName>
    <alternativeName>
        <fullName evidence="7">16S rRNA dimethylase</fullName>
    </alternativeName>
    <alternativeName>
        <fullName evidence="7">S-adenosylmethionine-6-N', N'-adenosyl(rRNA) dimethyltransferase</fullName>
    </alternativeName>
</protein>
<keyword evidence="3 7" id="KW-0489">Methyltransferase</keyword>
<comment type="caution">
    <text evidence="10">The sequence shown here is derived from an EMBL/GenBank/DDBJ whole genome shotgun (WGS) entry which is preliminary data.</text>
</comment>
<reference evidence="10 11" key="1">
    <citation type="submission" date="2017-11" db="EMBL/GenBank/DDBJ databases">
        <title>Genome-resolved metagenomics identifies genetic mobility, metabolic interactions, and unexpected diversity in perchlorate-reducing communities.</title>
        <authorList>
            <person name="Barnum T.P."/>
            <person name="Figueroa I.A."/>
            <person name="Carlstrom C.I."/>
            <person name="Lucas L.N."/>
            <person name="Engelbrektson A.L."/>
            <person name="Coates J.D."/>
        </authorList>
    </citation>
    <scope>NUCLEOTIDE SEQUENCE [LARGE SCALE GENOMIC DNA]</scope>
    <source>
        <strain evidence="10">BM301</strain>
    </source>
</reference>
<dbReference type="SUPFAM" id="SSF53335">
    <property type="entry name" value="S-adenosyl-L-methionine-dependent methyltransferases"/>
    <property type="match status" value="1"/>
</dbReference>
<feature type="binding site" evidence="7 8">
    <location>
        <position position="89"/>
    </location>
    <ligand>
        <name>S-adenosyl-L-methionine</name>
        <dbReference type="ChEBI" id="CHEBI:59789"/>
    </ligand>
</feature>
<name>A0A2N6CVY1_9GAMM</name>
<evidence type="ECO:0000256" key="6">
    <source>
        <dbReference type="ARBA" id="ARBA00022884"/>
    </source>
</evidence>
<feature type="binding site" evidence="7 8">
    <location>
        <position position="43"/>
    </location>
    <ligand>
        <name>S-adenosyl-L-methionine</name>
        <dbReference type="ChEBI" id="CHEBI:59789"/>
    </ligand>
</feature>
<dbReference type="GO" id="GO:0005829">
    <property type="term" value="C:cytosol"/>
    <property type="evidence" value="ECO:0007669"/>
    <property type="project" value="TreeGrafter"/>
</dbReference>
<feature type="binding site" evidence="7 8">
    <location>
        <position position="18"/>
    </location>
    <ligand>
        <name>S-adenosyl-L-methionine</name>
        <dbReference type="ChEBI" id="CHEBI:59789"/>
    </ligand>
</feature>
<dbReference type="PROSITE" id="PS51689">
    <property type="entry name" value="SAM_RNA_A_N6_MT"/>
    <property type="match status" value="1"/>
</dbReference>
<keyword evidence="2 7" id="KW-0698">rRNA processing</keyword>
<keyword evidence="5 7" id="KW-0949">S-adenosyl-L-methionine</keyword>
<evidence type="ECO:0000256" key="7">
    <source>
        <dbReference type="HAMAP-Rule" id="MF_00607"/>
    </source>
</evidence>
<dbReference type="Gene3D" id="1.10.8.100">
    <property type="entry name" value="Ribosomal RNA adenine dimethylase-like, domain 2"/>
    <property type="match status" value="1"/>
</dbReference>
<dbReference type="PROSITE" id="PS01131">
    <property type="entry name" value="RRNA_A_DIMETH"/>
    <property type="match status" value="1"/>
</dbReference>
<evidence type="ECO:0000256" key="2">
    <source>
        <dbReference type="ARBA" id="ARBA00022552"/>
    </source>
</evidence>
<evidence type="ECO:0000256" key="3">
    <source>
        <dbReference type="ARBA" id="ARBA00022603"/>
    </source>
</evidence>
<comment type="function">
    <text evidence="7">Specifically dimethylates two adjacent adenosines (A1518 and A1519) in the loop of a conserved hairpin near the 3'-end of 16S rRNA in the 30S particle. May play a critical role in biogenesis of 30S subunits.</text>
</comment>
<dbReference type="NCBIfam" id="TIGR00755">
    <property type="entry name" value="ksgA"/>
    <property type="match status" value="1"/>
</dbReference>
<evidence type="ECO:0000313" key="10">
    <source>
        <dbReference type="EMBL" id="PLX61380.1"/>
    </source>
</evidence>
<dbReference type="Pfam" id="PF00398">
    <property type="entry name" value="RrnaAD"/>
    <property type="match status" value="1"/>
</dbReference>
<dbReference type="RefSeq" id="WP_273439446.1">
    <property type="nucleotide sequence ID" value="NZ_PKUN01000018.1"/>
</dbReference>
<comment type="catalytic activity">
    <reaction evidence="7">
        <text>adenosine(1518)/adenosine(1519) in 16S rRNA + 4 S-adenosyl-L-methionine = N(6)-dimethyladenosine(1518)/N(6)-dimethyladenosine(1519) in 16S rRNA + 4 S-adenosyl-L-homocysteine + 4 H(+)</text>
        <dbReference type="Rhea" id="RHEA:19609"/>
        <dbReference type="Rhea" id="RHEA-COMP:10232"/>
        <dbReference type="Rhea" id="RHEA-COMP:10233"/>
        <dbReference type="ChEBI" id="CHEBI:15378"/>
        <dbReference type="ChEBI" id="CHEBI:57856"/>
        <dbReference type="ChEBI" id="CHEBI:59789"/>
        <dbReference type="ChEBI" id="CHEBI:74411"/>
        <dbReference type="ChEBI" id="CHEBI:74493"/>
        <dbReference type="EC" id="2.1.1.182"/>
    </reaction>
</comment>
<evidence type="ECO:0000256" key="5">
    <source>
        <dbReference type="ARBA" id="ARBA00022691"/>
    </source>
</evidence>
<dbReference type="GO" id="GO:0052908">
    <property type="term" value="F:16S rRNA (adenine(1518)-N(6)/adenine(1519)-N(6))-dimethyltransferase activity"/>
    <property type="evidence" value="ECO:0007669"/>
    <property type="project" value="UniProtKB-EC"/>
</dbReference>
<feature type="binding site" evidence="7 8">
    <location>
        <position position="110"/>
    </location>
    <ligand>
        <name>S-adenosyl-L-methionine</name>
        <dbReference type="ChEBI" id="CHEBI:59789"/>
    </ligand>
</feature>
<dbReference type="STRING" id="1111735.GCA_000428045_04082"/>
<dbReference type="InterPro" id="IPR001737">
    <property type="entry name" value="KsgA/Erm"/>
</dbReference>
<evidence type="ECO:0000313" key="11">
    <source>
        <dbReference type="Proteomes" id="UP000235015"/>
    </source>
</evidence>
<feature type="binding site" evidence="7 8">
    <location>
        <position position="64"/>
    </location>
    <ligand>
        <name>S-adenosyl-L-methionine</name>
        <dbReference type="ChEBI" id="CHEBI:59789"/>
    </ligand>
</feature>
<gene>
    <name evidence="7" type="primary">rsmA</name>
    <name evidence="7" type="synonym">ksgA</name>
    <name evidence="10" type="ORF">C0630_11005</name>
</gene>
<dbReference type="SMART" id="SM00650">
    <property type="entry name" value="rADc"/>
    <property type="match status" value="1"/>
</dbReference>
<comment type="similarity">
    <text evidence="7">Belongs to the class I-like SAM-binding methyltransferase superfamily. rRNA adenine N(6)-methyltransferase family. RsmA subfamily.</text>
</comment>
<dbReference type="InterPro" id="IPR020596">
    <property type="entry name" value="rRNA_Ade_Mease_Trfase_CS"/>
</dbReference>
<evidence type="ECO:0000256" key="8">
    <source>
        <dbReference type="PROSITE-ProRule" id="PRU01026"/>
    </source>
</evidence>
<dbReference type="EMBL" id="PKUN01000018">
    <property type="protein sequence ID" value="PLX61380.1"/>
    <property type="molecule type" value="Genomic_DNA"/>
</dbReference>
<dbReference type="PANTHER" id="PTHR11727:SF7">
    <property type="entry name" value="DIMETHYLADENOSINE TRANSFERASE-RELATED"/>
    <property type="match status" value="1"/>
</dbReference>
<dbReference type="GO" id="GO:0003723">
    <property type="term" value="F:RNA binding"/>
    <property type="evidence" value="ECO:0007669"/>
    <property type="project" value="UniProtKB-UniRule"/>
</dbReference>
<evidence type="ECO:0000256" key="4">
    <source>
        <dbReference type="ARBA" id="ARBA00022679"/>
    </source>
</evidence>
<dbReference type="FunFam" id="1.10.8.100:FF:000001">
    <property type="entry name" value="Ribosomal RNA small subunit methyltransferase A"/>
    <property type="match status" value="1"/>
</dbReference>
<feature type="binding site" evidence="7 8">
    <location>
        <position position="16"/>
    </location>
    <ligand>
        <name>S-adenosyl-L-methionine</name>
        <dbReference type="ChEBI" id="CHEBI:59789"/>
    </ligand>
</feature>
<keyword evidence="4 7" id="KW-0808">Transferase</keyword>
<evidence type="ECO:0000259" key="9">
    <source>
        <dbReference type="SMART" id="SM00650"/>
    </source>
</evidence>
<accession>A0A2N6CVY1</accession>
<comment type="subcellular location">
    <subcellularLocation>
        <location evidence="7">Cytoplasm</location>
    </subcellularLocation>
</comment>
<sequence>MSTHSNHKAKKRFGQNILHDPGVIQRIIACIHPKSDEHLVEIGPGQGAITRELLKCTGRLDAVELDRDLIHPLAVSCADLGELNIYNSDALKFDFSQLALDGRPLRLVGNLPYNISTPILFHLLQYADVIRDMHFMLQKEVVDRMAAGPGSKTYGRLSVMMQAWCQIEALFEIGPGAFKPAPKVDSAIVRLTPYTEPPHTIDDKVYFSRLVTSAFAQRRKTLRNSLGKLMHADQITAAGIDPSLRAERLSLADFVRLSNLACKTAPSA</sequence>
<dbReference type="InterPro" id="IPR023165">
    <property type="entry name" value="rRNA_Ade_diMease-like_C"/>
</dbReference>